<keyword evidence="4" id="KW-0820">tRNA-binding</keyword>
<feature type="compositionally biased region" description="Pro residues" evidence="12">
    <location>
        <begin position="183"/>
        <end position="193"/>
    </location>
</feature>
<dbReference type="Pfam" id="PF20259">
    <property type="entry name" value="tRNA_Me_trans_M"/>
    <property type="match status" value="1"/>
</dbReference>
<comment type="catalytic activity">
    <reaction evidence="11">
        <text>5-taurinomethyluridine(34) in tRNA + S-sulfanyl-L-cysteinyl-[protein] + AH2 + ATP = 5-taurinomethyl-2-thiouridine(34) in tRNA + L-cysteinyl-[protein] + A + AMP + diphosphate + H(+)</text>
        <dbReference type="Rhea" id="RHEA:47040"/>
        <dbReference type="Rhea" id="RHEA-COMP:10131"/>
        <dbReference type="Rhea" id="RHEA-COMP:11726"/>
        <dbReference type="Rhea" id="RHEA-COMP:11732"/>
        <dbReference type="Rhea" id="RHEA-COMP:11733"/>
        <dbReference type="ChEBI" id="CHEBI:13193"/>
        <dbReference type="ChEBI" id="CHEBI:15378"/>
        <dbReference type="ChEBI" id="CHEBI:17499"/>
        <dbReference type="ChEBI" id="CHEBI:29950"/>
        <dbReference type="ChEBI" id="CHEBI:30616"/>
        <dbReference type="ChEBI" id="CHEBI:33019"/>
        <dbReference type="ChEBI" id="CHEBI:61963"/>
        <dbReference type="ChEBI" id="CHEBI:87171"/>
        <dbReference type="ChEBI" id="CHEBI:87172"/>
        <dbReference type="ChEBI" id="CHEBI:456215"/>
        <dbReference type="EC" id="2.8.1.14"/>
    </reaction>
</comment>
<keyword evidence="6" id="KW-0819">tRNA processing</keyword>
<evidence type="ECO:0000256" key="7">
    <source>
        <dbReference type="ARBA" id="ARBA00022741"/>
    </source>
</evidence>
<dbReference type="Pfam" id="PF03054">
    <property type="entry name" value="tRNA_Me_trans"/>
    <property type="match status" value="3"/>
</dbReference>
<dbReference type="AlphaFoldDB" id="A0A9P8A2W2"/>
<evidence type="ECO:0000256" key="3">
    <source>
        <dbReference type="ARBA" id="ARBA00011953"/>
    </source>
</evidence>
<evidence type="ECO:0000313" key="15">
    <source>
        <dbReference type="EMBL" id="KAG9321751.1"/>
    </source>
</evidence>
<reference evidence="15" key="1">
    <citation type="submission" date="2021-07" db="EMBL/GenBank/DDBJ databases">
        <title>Draft genome of Mortierella alpina, strain LL118, isolated from an aspen leaf litter sample.</title>
        <authorList>
            <person name="Yang S."/>
            <person name="Vinatzer B.A."/>
        </authorList>
    </citation>
    <scope>NUCLEOTIDE SEQUENCE</scope>
    <source>
        <strain evidence="15">LL118</strain>
    </source>
</reference>
<feature type="region of interest" description="Disordered" evidence="12">
    <location>
        <begin position="153"/>
        <end position="172"/>
    </location>
</feature>
<accession>A0A9P8A2W2</accession>
<dbReference type="InterPro" id="IPR046884">
    <property type="entry name" value="MnmA-like_central"/>
</dbReference>
<evidence type="ECO:0000256" key="4">
    <source>
        <dbReference type="ARBA" id="ARBA00022555"/>
    </source>
</evidence>
<feature type="compositionally biased region" description="Polar residues" evidence="12">
    <location>
        <begin position="99"/>
        <end position="111"/>
    </location>
</feature>
<comment type="caution">
    <text evidence="15">The sequence shown here is derived from an EMBL/GenBank/DDBJ whole genome shotgun (WGS) entry which is preliminary data.</text>
</comment>
<dbReference type="Pfam" id="PF20258">
    <property type="entry name" value="tRNA_Me_trans_C"/>
    <property type="match status" value="1"/>
</dbReference>
<dbReference type="InterPro" id="IPR004506">
    <property type="entry name" value="MnmA-like"/>
</dbReference>
<comment type="function">
    <text evidence="1">Catalyzes the 2-thiolation of uridine at the wobble position (U34) of mitochondrial tRNA(Lys), tRNA(Glu) and tRNA(Gln). Required for the formation of 5-taurinomethyl-2-thiouridine (tm5s2U) of mitochondrial tRNA(Lys), tRNA(Glu), and tRNA(Gln) at the wobble position. ATP is required to activate the C2 atom of the wobble base.</text>
</comment>
<organism evidence="15 16">
    <name type="scientific">Mortierella alpina</name>
    <name type="common">Oleaginous fungus</name>
    <name type="synonym">Mortierella renispora</name>
    <dbReference type="NCBI Taxonomy" id="64518"/>
    <lineage>
        <taxon>Eukaryota</taxon>
        <taxon>Fungi</taxon>
        <taxon>Fungi incertae sedis</taxon>
        <taxon>Mucoromycota</taxon>
        <taxon>Mortierellomycotina</taxon>
        <taxon>Mortierellomycetes</taxon>
        <taxon>Mortierellales</taxon>
        <taxon>Mortierellaceae</taxon>
        <taxon>Mortierella</taxon>
    </lineage>
</organism>
<comment type="similarity">
    <text evidence="2">Belongs to the MnmA/TRMU family.</text>
</comment>
<dbReference type="Gene3D" id="2.40.30.10">
    <property type="entry name" value="Translation factors"/>
    <property type="match status" value="1"/>
</dbReference>
<dbReference type="PANTHER" id="PTHR11933:SF5">
    <property type="entry name" value="MITOCHONDRIAL TRNA-SPECIFIC 2-THIOURIDYLASE 1"/>
    <property type="match status" value="1"/>
</dbReference>
<evidence type="ECO:0000259" key="14">
    <source>
        <dbReference type="Pfam" id="PF20259"/>
    </source>
</evidence>
<dbReference type="CDD" id="cd01998">
    <property type="entry name" value="MnmA_TRMU-like"/>
    <property type="match status" value="1"/>
</dbReference>
<feature type="region of interest" description="Disordered" evidence="12">
    <location>
        <begin position="56"/>
        <end position="113"/>
    </location>
</feature>
<feature type="domain" description="tRNA-specific 2-thiouridylase MnmA-like C-terminal" evidence="13">
    <location>
        <begin position="485"/>
        <end position="590"/>
    </location>
</feature>
<proteinExistence type="inferred from homology"/>
<dbReference type="Gene3D" id="3.40.50.620">
    <property type="entry name" value="HUPs"/>
    <property type="match status" value="1"/>
</dbReference>
<evidence type="ECO:0000313" key="16">
    <source>
        <dbReference type="Proteomes" id="UP000717515"/>
    </source>
</evidence>
<dbReference type="Proteomes" id="UP000717515">
    <property type="component" value="Unassembled WGS sequence"/>
</dbReference>
<dbReference type="EMBL" id="JAIFTL010000185">
    <property type="protein sequence ID" value="KAG9321751.1"/>
    <property type="molecule type" value="Genomic_DNA"/>
</dbReference>
<dbReference type="InterPro" id="IPR046885">
    <property type="entry name" value="MnmA-like_C"/>
</dbReference>
<dbReference type="GO" id="GO:0000049">
    <property type="term" value="F:tRNA binding"/>
    <property type="evidence" value="ECO:0007669"/>
    <property type="project" value="UniProtKB-KW"/>
</dbReference>
<dbReference type="PANTHER" id="PTHR11933">
    <property type="entry name" value="TRNA 5-METHYLAMINOMETHYL-2-THIOURIDYLATE -METHYLTRANSFERASE"/>
    <property type="match status" value="1"/>
</dbReference>
<name>A0A9P8A2W2_MORAP</name>
<keyword evidence="5" id="KW-0808">Transferase</keyword>
<feature type="domain" description="tRNA-specific 2-thiouridylase MnmA-like central" evidence="14">
    <location>
        <begin position="416"/>
        <end position="453"/>
    </location>
</feature>
<dbReference type="GO" id="GO:0002143">
    <property type="term" value="P:tRNA wobble position uridine thiolation"/>
    <property type="evidence" value="ECO:0007669"/>
    <property type="project" value="TreeGrafter"/>
</dbReference>
<sequence>MSAINHSSSRGISIGQRTAAHFLTTFRQLVHMQCPMQSQLRHCLFTATNPRSVTRAVPRPLSSLQREARFRQSSHRAYSSAAAQAHAFTDHSNPCPASPNRQSPNSSSTATKPKERVLLLMSGGVDSSMCAHILHNQGYAVTGLYMHNWNHQEETQDEVESSPSYRPPTDLQEHDTLHLTESTPPPEPSPQPPSELRTPRTARIRPKVCTSDRDWADVQAVCRQIGIPARRLDFSRQYWNQVFEVMLHEYERGRTPNPDVTCNREIKFGELIEWCNRNGGLGKDRFLNADSGRRHHHDRLLPEDGMKDTTRPEQERNVPLGWDYLATGHYARVERDPKTGEAKLLRALDSNKDQTYYLSTLSERVLRHVLFPLAQYDKPTVKKMALANGNSQLKNAATKKESMGICFVGQRRRFGDFLKEYLESEPGPVRVNGLDGPVIGQHKGLFQYTVGQASAIVHAHHKTDLPSNTLIVVEGTQNKRLFSPGLIAESWHWIAGHPPERLLKSSLEGLNPGDEEEFPFTAQIRHRQVPQPCAIEPYASGSTLDSTGATTDLSSAHLFRVRFKDLQRAIAPGQQIVLYDKDQCLGGAVIQSSLPLPAEES</sequence>
<evidence type="ECO:0000256" key="2">
    <source>
        <dbReference type="ARBA" id="ARBA00006191"/>
    </source>
</evidence>
<evidence type="ECO:0000256" key="8">
    <source>
        <dbReference type="ARBA" id="ARBA00022840"/>
    </source>
</evidence>
<evidence type="ECO:0000256" key="10">
    <source>
        <dbReference type="ARBA" id="ARBA00023157"/>
    </source>
</evidence>
<dbReference type="InterPro" id="IPR023382">
    <property type="entry name" value="MnmA-like_central_sf"/>
</dbReference>
<evidence type="ECO:0000256" key="9">
    <source>
        <dbReference type="ARBA" id="ARBA00022884"/>
    </source>
</evidence>
<evidence type="ECO:0000256" key="1">
    <source>
        <dbReference type="ARBA" id="ARBA00003986"/>
    </source>
</evidence>
<dbReference type="EC" id="2.8.1.14" evidence="3"/>
<dbReference type="InterPro" id="IPR014729">
    <property type="entry name" value="Rossmann-like_a/b/a_fold"/>
</dbReference>
<keyword evidence="7" id="KW-0547">Nucleotide-binding</keyword>
<dbReference type="SUPFAM" id="SSF52402">
    <property type="entry name" value="Adenine nucleotide alpha hydrolases-like"/>
    <property type="match status" value="1"/>
</dbReference>
<keyword evidence="9" id="KW-0694">RNA-binding</keyword>
<keyword evidence="10" id="KW-1015">Disulfide bond</keyword>
<evidence type="ECO:0000259" key="13">
    <source>
        <dbReference type="Pfam" id="PF20258"/>
    </source>
</evidence>
<evidence type="ECO:0000256" key="6">
    <source>
        <dbReference type="ARBA" id="ARBA00022694"/>
    </source>
</evidence>
<protein>
    <recommendedName>
        <fullName evidence="3">tRNA-5-taurinomethyluridine 2-sulfurtransferase</fullName>
        <ecNumber evidence="3">2.8.1.14</ecNumber>
    </recommendedName>
</protein>
<evidence type="ECO:0000256" key="12">
    <source>
        <dbReference type="SAM" id="MobiDB-lite"/>
    </source>
</evidence>
<feature type="region of interest" description="Disordered" evidence="12">
    <location>
        <begin position="178"/>
        <end position="204"/>
    </location>
</feature>
<dbReference type="GO" id="GO:0016783">
    <property type="term" value="F:sulfurtransferase activity"/>
    <property type="evidence" value="ECO:0007669"/>
    <property type="project" value="InterPro"/>
</dbReference>
<evidence type="ECO:0000256" key="5">
    <source>
        <dbReference type="ARBA" id="ARBA00022679"/>
    </source>
</evidence>
<gene>
    <name evidence="15" type="ORF">KVV02_006751</name>
</gene>
<keyword evidence="8" id="KW-0067">ATP-binding</keyword>
<dbReference type="Gene3D" id="2.30.30.280">
    <property type="entry name" value="Adenine nucleotide alpha hydrolases-like domains"/>
    <property type="match status" value="1"/>
</dbReference>
<evidence type="ECO:0000256" key="11">
    <source>
        <dbReference type="ARBA" id="ARBA00049564"/>
    </source>
</evidence>
<dbReference type="GO" id="GO:0005524">
    <property type="term" value="F:ATP binding"/>
    <property type="evidence" value="ECO:0007669"/>
    <property type="project" value="UniProtKB-KW"/>
</dbReference>
<feature type="compositionally biased region" description="Low complexity" evidence="12">
    <location>
        <begin position="75"/>
        <end position="87"/>
    </location>
</feature>